<evidence type="ECO:0000256" key="4">
    <source>
        <dbReference type="ARBA" id="ARBA00022605"/>
    </source>
</evidence>
<keyword evidence="5 12" id="KW-0285">Flavoprotein</keyword>
<evidence type="ECO:0000256" key="1">
    <source>
        <dbReference type="ARBA" id="ARBA00001974"/>
    </source>
</evidence>
<dbReference type="EMBL" id="JOKJ01000012">
    <property type="protein sequence ID" value="KEQ07571.1"/>
    <property type="molecule type" value="Genomic_DNA"/>
</dbReference>
<proteinExistence type="inferred from homology"/>
<dbReference type="GO" id="GO:0071949">
    <property type="term" value="F:FAD binding"/>
    <property type="evidence" value="ECO:0007669"/>
    <property type="project" value="TreeGrafter"/>
</dbReference>
<evidence type="ECO:0000256" key="3">
    <source>
        <dbReference type="ARBA" id="ARBA00006743"/>
    </source>
</evidence>
<dbReference type="OrthoDB" id="9812555at2"/>
<dbReference type="GO" id="GO:0009086">
    <property type="term" value="P:methionine biosynthetic process"/>
    <property type="evidence" value="ECO:0007669"/>
    <property type="project" value="UniProtKB-KW"/>
</dbReference>
<name>A0A922P0H3_9HYPH</name>
<keyword evidence="9" id="KW-0486">Methionine biosynthesis</keyword>
<keyword evidence="7 12" id="KW-0560">Oxidoreductase</keyword>
<dbReference type="SUPFAM" id="SSF51730">
    <property type="entry name" value="FAD-linked oxidoreductase"/>
    <property type="match status" value="1"/>
</dbReference>
<evidence type="ECO:0000256" key="7">
    <source>
        <dbReference type="ARBA" id="ARBA00023002"/>
    </source>
</evidence>
<accession>A0A922P0H3</accession>
<dbReference type="GO" id="GO:0035999">
    <property type="term" value="P:tetrahydrofolate interconversion"/>
    <property type="evidence" value="ECO:0007669"/>
    <property type="project" value="TreeGrafter"/>
</dbReference>
<comment type="catalytic activity">
    <reaction evidence="11">
        <text>(6S)-5-methyl-5,6,7,8-tetrahydrofolate + NAD(+) = (6R)-5,10-methylene-5,6,7,8-tetrahydrofolate + NADH + H(+)</text>
        <dbReference type="Rhea" id="RHEA:19821"/>
        <dbReference type="ChEBI" id="CHEBI:15378"/>
        <dbReference type="ChEBI" id="CHEBI:15636"/>
        <dbReference type="ChEBI" id="CHEBI:18608"/>
        <dbReference type="ChEBI" id="CHEBI:57540"/>
        <dbReference type="ChEBI" id="CHEBI:57945"/>
        <dbReference type="EC" id="1.5.1.54"/>
    </reaction>
    <physiologicalReaction direction="right-to-left" evidence="11">
        <dbReference type="Rhea" id="RHEA:19823"/>
    </physiologicalReaction>
</comment>
<dbReference type="GO" id="GO:0005829">
    <property type="term" value="C:cytosol"/>
    <property type="evidence" value="ECO:0007669"/>
    <property type="project" value="InterPro"/>
</dbReference>
<dbReference type="AlphaFoldDB" id="A0A922P0H3"/>
<dbReference type="InterPro" id="IPR004620">
    <property type="entry name" value="MTHF_reductase_bac"/>
</dbReference>
<evidence type="ECO:0000256" key="6">
    <source>
        <dbReference type="ARBA" id="ARBA00022827"/>
    </source>
</evidence>
<comment type="cofactor">
    <cofactor evidence="1 12">
        <name>FAD</name>
        <dbReference type="ChEBI" id="CHEBI:57692"/>
    </cofactor>
</comment>
<evidence type="ECO:0000256" key="8">
    <source>
        <dbReference type="ARBA" id="ARBA00023027"/>
    </source>
</evidence>
<evidence type="ECO:0000256" key="10">
    <source>
        <dbReference type="ARBA" id="ARBA00034478"/>
    </source>
</evidence>
<dbReference type="PANTHER" id="PTHR45754:SF3">
    <property type="entry name" value="METHYLENETETRAHYDROFOLATE REDUCTASE (NADPH)"/>
    <property type="match status" value="1"/>
</dbReference>
<dbReference type="CDD" id="cd00537">
    <property type="entry name" value="MTHFR"/>
    <property type="match status" value="1"/>
</dbReference>
<comment type="pathway">
    <text evidence="2 12">One-carbon metabolism; tetrahydrofolate interconversion.</text>
</comment>
<evidence type="ECO:0000256" key="9">
    <source>
        <dbReference type="ARBA" id="ARBA00023167"/>
    </source>
</evidence>
<dbReference type="EC" id="1.5.1.54" evidence="12"/>
<dbReference type="NCBIfam" id="TIGR00676">
    <property type="entry name" value="fadh2"/>
    <property type="match status" value="1"/>
</dbReference>
<dbReference type="Pfam" id="PF02219">
    <property type="entry name" value="MTHFR"/>
    <property type="match status" value="1"/>
</dbReference>
<comment type="similarity">
    <text evidence="3 12">Belongs to the methylenetetrahydrofolate reductase family.</text>
</comment>
<dbReference type="GO" id="GO:0106312">
    <property type="term" value="F:methylenetetrahydrofolate reductase (NADH) activity"/>
    <property type="evidence" value="ECO:0007669"/>
    <property type="project" value="UniProtKB-EC"/>
</dbReference>
<comment type="caution">
    <text evidence="13">The sequence shown here is derived from an EMBL/GenBank/DDBJ whole genome shotgun (WGS) entry which is preliminary data.</text>
</comment>
<dbReference type="InterPro" id="IPR003171">
    <property type="entry name" value="Mehydrof_redctse-like"/>
</dbReference>
<dbReference type="Gene3D" id="3.20.20.220">
    <property type="match status" value="1"/>
</dbReference>
<evidence type="ECO:0000313" key="14">
    <source>
        <dbReference type="Proteomes" id="UP000052167"/>
    </source>
</evidence>
<dbReference type="InterPro" id="IPR029041">
    <property type="entry name" value="FAD-linked_oxidoreductase-like"/>
</dbReference>
<dbReference type="Proteomes" id="UP000052167">
    <property type="component" value="Unassembled WGS sequence"/>
</dbReference>
<keyword evidence="6 12" id="KW-0274">FAD</keyword>
<dbReference type="PANTHER" id="PTHR45754">
    <property type="entry name" value="METHYLENETETRAHYDROFOLATE REDUCTASE"/>
    <property type="match status" value="1"/>
</dbReference>
<evidence type="ECO:0000256" key="2">
    <source>
        <dbReference type="ARBA" id="ARBA00004777"/>
    </source>
</evidence>
<reference evidence="13 14" key="1">
    <citation type="submission" date="2014-06" db="EMBL/GenBank/DDBJ databases">
        <title>Rhizobium pelagicum/R2-400B4.</title>
        <authorList>
            <person name="Kimes N.E."/>
            <person name="Lopez-Perez M."/>
        </authorList>
    </citation>
    <scope>NUCLEOTIDE SEQUENCE [LARGE SCALE GENOMIC DNA]</scope>
    <source>
        <strain evidence="13 14">R2-400B4</strain>
    </source>
</reference>
<evidence type="ECO:0000313" key="13">
    <source>
        <dbReference type="EMBL" id="KEQ07571.1"/>
    </source>
</evidence>
<evidence type="ECO:0000256" key="11">
    <source>
        <dbReference type="ARBA" id="ARBA00048628"/>
    </source>
</evidence>
<keyword evidence="8" id="KW-0520">NAD</keyword>
<sequence length="298" mass="32427">MRTGQASRDAFSVSFEFFPPKGPEMEGQLWQTVAELRDWNPEFVSVTYGAGGSTKAPTLATIRRLVEETPLVTAGHLTCVDASREEVHAVVAEYKATGVRHIVALRGDSASGVGTAYVPHPEGYTDTAELVAGLRALGDFDISVSAYPEKHPESPDMAADIETLKRKADAGAARALTQFFFENDVFERYLEKVRAAGISIPIVPGIMPIQNLTQLKRFAGRCGASVPSFLDDRFAGFDEKPEERAKVAADVAAEQMEDLQRRGIDDFHIYTMNRSGLVNAVLERLGRPKRPAQTGAAA</sequence>
<evidence type="ECO:0000256" key="12">
    <source>
        <dbReference type="RuleBase" id="RU003862"/>
    </source>
</evidence>
<evidence type="ECO:0000256" key="5">
    <source>
        <dbReference type="ARBA" id="ARBA00022630"/>
    </source>
</evidence>
<protein>
    <recommendedName>
        <fullName evidence="12">Methylenetetrahydrofolate reductase</fullName>
        <ecNumber evidence="12">1.5.1.54</ecNumber>
    </recommendedName>
</protein>
<dbReference type="RefSeq" id="WP_037167066.1">
    <property type="nucleotide sequence ID" value="NZ_JOKI01000015.1"/>
</dbReference>
<keyword evidence="4" id="KW-0028">Amino-acid biosynthesis</keyword>
<gene>
    <name evidence="13" type="ORF">GV68_04425</name>
</gene>
<keyword evidence="14" id="KW-1185">Reference proteome</keyword>
<organism evidence="13 14">
    <name type="scientific">Pseudorhizobium pelagicum</name>
    <dbReference type="NCBI Taxonomy" id="1509405"/>
    <lineage>
        <taxon>Bacteria</taxon>
        <taxon>Pseudomonadati</taxon>
        <taxon>Pseudomonadota</taxon>
        <taxon>Alphaproteobacteria</taxon>
        <taxon>Hyphomicrobiales</taxon>
        <taxon>Rhizobiaceae</taxon>
        <taxon>Rhizobium/Agrobacterium group</taxon>
        <taxon>Pseudorhizobium</taxon>
    </lineage>
</organism>
<comment type="pathway">
    <text evidence="10">Amino-acid biosynthesis; L-methionine biosynthesis via de novo pathway.</text>
</comment>